<evidence type="ECO:0000313" key="2">
    <source>
        <dbReference type="EMBL" id="RFT06739.1"/>
    </source>
</evidence>
<accession>A0A3E2B3Z6</accession>
<evidence type="ECO:0000256" key="1">
    <source>
        <dbReference type="SAM" id="MobiDB-lite"/>
    </source>
</evidence>
<dbReference type="EMBL" id="QQRQ01000007">
    <property type="protein sequence ID" value="RFT06739.1"/>
    <property type="molecule type" value="Genomic_DNA"/>
</dbReference>
<gene>
    <name evidence="2" type="ORF">DV520_05940</name>
</gene>
<name>A0A3E2B3Z6_9FIRM</name>
<dbReference type="GeneID" id="97995275"/>
<dbReference type="AlphaFoldDB" id="A0A3E2B3Z6"/>
<dbReference type="RefSeq" id="WP_117142119.1">
    <property type="nucleotide sequence ID" value="NZ_CAKXKJ010000002.1"/>
</dbReference>
<proteinExistence type="predicted"/>
<organism evidence="2 3">
    <name type="scientific">Evtepia gabavorous</name>
    <dbReference type="NCBI Taxonomy" id="2211183"/>
    <lineage>
        <taxon>Bacteria</taxon>
        <taxon>Bacillati</taxon>
        <taxon>Bacillota</taxon>
        <taxon>Clostridia</taxon>
        <taxon>Eubacteriales</taxon>
        <taxon>Evtepia</taxon>
    </lineage>
</organism>
<feature type="compositionally biased region" description="Polar residues" evidence="1">
    <location>
        <begin position="71"/>
        <end position="83"/>
    </location>
</feature>
<evidence type="ECO:0000313" key="3">
    <source>
        <dbReference type="Proteomes" id="UP000260649"/>
    </source>
</evidence>
<comment type="caution">
    <text evidence="2">The sequence shown here is derived from an EMBL/GenBank/DDBJ whole genome shotgun (WGS) entry which is preliminary data.</text>
</comment>
<keyword evidence="3" id="KW-1185">Reference proteome</keyword>
<feature type="region of interest" description="Disordered" evidence="1">
    <location>
        <begin position="61"/>
        <end position="83"/>
    </location>
</feature>
<dbReference type="Proteomes" id="UP000260649">
    <property type="component" value="Unassembled WGS sequence"/>
</dbReference>
<sequence length="83" mass="8759">MDASGRNAIVTLLANLLSERLDEEQLAAAASVITQLGTTLGFLAAQRALDATRNLNAAQRQALSSDLAEDGTQSPQHNIETKP</sequence>
<protein>
    <submittedName>
        <fullName evidence="2">Uncharacterized protein</fullName>
    </submittedName>
</protein>
<reference evidence="2 3" key="1">
    <citation type="submission" date="2018-07" db="EMBL/GenBank/DDBJ databases">
        <title>GABA Modulating Bacteria of the Human Gut Microbiota.</title>
        <authorList>
            <person name="Strandwitz P."/>
            <person name="Kim K.H."/>
            <person name="Terekhova D."/>
            <person name="Liu J.K."/>
            <person name="Sharma A."/>
            <person name="Levering J."/>
            <person name="Mcdonald D."/>
            <person name="Dietrich D."/>
            <person name="Ramadhar T.R."/>
            <person name="Lekbua A."/>
            <person name="Mroue N."/>
            <person name="Liston C."/>
            <person name="Stewart E.J."/>
            <person name="Dubin M.J."/>
            <person name="Zengler K."/>
            <person name="Knight R."/>
            <person name="Gilbert J.A."/>
            <person name="Clardy J."/>
            <person name="Lewis K."/>
        </authorList>
    </citation>
    <scope>NUCLEOTIDE SEQUENCE [LARGE SCALE GENOMIC DNA]</scope>
    <source>
        <strain evidence="2 3">KLE1738</strain>
    </source>
</reference>